<dbReference type="RefSeq" id="WP_023939754.1">
    <property type="nucleotide sequence ID" value="NZ_LS483447.1"/>
</dbReference>
<dbReference type="SUPFAM" id="SSF48498">
    <property type="entry name" value="Tetracyclin repressor-like, C-terminal domain"/>
    <property type="match status" value="1"/>
</dbReference>
<dbReference type="EMBL" id="LS483447">
    <property type="protein sequence ID" value="SQH72213.1"/>
    <property type="molecule type" value="Genomic_DNA"/>
</dbReference>
<dbReference type="InterPro" id="IPR036271">
    <property type="entry name" value="Tet_transcr_reg_TetR-rel_C_sf"/>
</dbReference>
<feature type="domain" description="HTH tetR-type" evidence="5">
    <location>
        <begin position="2"/>
        <end position="62"/>
    </location>
</feature>
<dbReference type="InterPro" id="IPR009057">
    <property type="entry name" value="Homeodomain-like_sf"/>
</dbReference>
<dbReference type="Pfam" id="PF00440">
    <property type="entry name" value="TetR_N"/>
    <property type="match status" value="1"/>
</dbReference>
<keyword evidence="2 4" id="KW-0238">DNA-binding</keyword>
<evidence type="ECO:0000256" key="4">
    <source>
        <dbReference type="PROSITE-ProRule" id="PRU00335"/>
    </source>
</evidence>
<reference evidence="6 7" key="1">
    <citation type="submission" date="2018-06" db="EMBL/GenBank/DDBJ databases">
        <authorList>
            <consortium name="Pathogen Informatics"/>
            <person name="Doyle S."/>
        </authorList>
    </citation>
    <scope>NUCLEOTIDE SEQUENCE [LARGE SCALE GENOMIC DNA]</scope>
    <source>
        <strain evidence="6 7">NCTC12858</strain>
    </source>
</reference>
<evidence type="ECO:0000256" key="1">
    <source>
        <dbReference type="ARBA" id="ARBA00023015"/>
    </source>
</evidence>
<dbReference type="PANTHER" id="PTHR47506:SF1">
    <property type="entry name" value="HTH-TYPE TRANSCRIPTIONAL REGULATOR YJDC"/>
    <property type="match status" value="1"/>
</dbReference>
<dbReference type="PROSITE" id="PS50977">
    <property type="entry name" value="HTH_TETR_2"/>
    <property type="match status" value="1"/>
</dbReference>
<evidence type="ECO:0000256" key="3">
    <source>
        <dbReference type="ARBA" id="ARBA00023163"/>
    </source>
</evidence>
<evidence type="ECO:0000259" key="5">
    <source>
        <dbReference type="PROSITE" id="PS50977"/>
    </source>
</evidence>
<dbReference type="Proteomes" id="UP000249300">
    <property type="component" value="Chromosome 1"/>
</dbReference>
<dbReference type="Gene3D" id="1.10.357.10">
    <property type="entry name" value="Tetracycline Repressor, domain 2"/>
    <property type="match status" value="1"/>
</dbReference>
<sequence>MNKNEELIYSSAFRLFLQKGYHDVSVKDLEAATNLSRGAVFYYQRDKRALYTRVLESYFLSQQSVERKLSGYEACNTLAGFIDFYLGKVEKSMTYIYEDVGKKNILQPYLLLSLEAHKHIPDFNGRMEVLFEEERNVWRKIIDKAKLAGEISQTFDTEVIVTMFRTAFFGLVFETSFSRDLNISKLQNLFSTIYNLLMN</sequence>
<dbReference type="InterPro" id="IPR001647">
    <property type="entry name" value="HTH_TetR"/>
</dbReference>
<dbReference type="KEGG" id="pcre:NCTC12858_00019"/>
<keyword evidence="7" id="KW-1185">Reference proteome</keyword>
<evidence type="ECO:0000313" key="6">
    <source>
        <dbReference type="EMBL" id="SQH72213.1"/>
    </source>
</evidence>
<gene>
    <name evidence="6" type="ORF">NCTC12858_00019</name>
</gene>
<dbReference type="AlphaFoldDB" id="A0A2X4PKB3"/>
<evidence type="ECO:0000256" key="2">
    <source>
        <dbReference type="ARBA" id="ARBA00023125"/>
    </source>
</evidence>
<accession>A0A2X4PKB3</accession>
<evidence type="ECO:0000313" key="7">
    <source>
        <dbReference type="Proteomes" id="UP000249300"/>
    </source>
</evidence>
<name>A0A2X4PKB3_9PORP</name>
<keyword evidence="1" id="KW-0805">Transcription regulation</keyword>
<proteinExistence type="predicted"/>
<dbReference type="PANTHER" id="PTHR47506">
    <property type="entry name" value="TRANSCRIPTIONAL REGULATORY PROTEIN"/>
    <property type="match status" value="1"/>
</dbReference>
<organism evidence="6 7">
    <name type="scientific">Porphyromonas crevioricanis</name>
    <dbReference type="NCBI Taxonomy" id="393921"/>
    <lineage>
        <taxon>Bacteria</taxon>
        <taxon>Pseudomonadati</taxon>
        <taxon>Bacteroidota</taxon>
        <taxon>Bacteroidia</taxon>
        <taxon>Bacteroidales</taxon>
        <taxon>Porphyromonadaceae</taxon>
        <taxon>Porphyromonas</taxon>
    </lineage>
</organism>
<feature type="DNA-binding region" description="H-T-H motif" evidence="4">
    <location>
        <begin position="25"/>
        <end position="44"/>
    </location>
</feature>
<dbReference type="GO" id="GO:0003677">
    <property type="term" value="F:DNA binding"/>
    <property type="evidence" value="ECO:0007669"/>
    <property type="project" value="UniProtKB-UniRule"/>
</dbReference>
<protein>
    <submittedName>
        <fullName evidence="6">DNA-binding transcriptional regulator EnvR</fullName>
    </submittedName>
</protein>
<keyword evidence="3" id="KW-0804">Transcription</keyword>
<dbReference type="SUPFAM" id="SSF46689">
    <property type="entry name" value="Homeodomain-like"/>
    <property type="match status" value="1"/>
</dbReference>